<dbReference type="Proteomes" id="UP000193498">
    <property type="component" value="Unassembled WGS sequence"/>
</dbReference>
<keyword evidence="2" id="KW-1185">Reference proteome</keyword>
<dbReference type="AlphaFoldDB" id="A0A1Y1XY70"/>
<organism evidence="1 2">
    <name type="scientific">Basidiobolus meristosporus CBS 931.73</name>
    <dbReference type="NCBI Taxonomy" id="1314790"/>
    <lineage>
        <taxon>Eukaryota</taxon>
        <taxon>Fungi</taxon>
        <taxon>Fungi incertae sedis</taxon>
        <taxon>Zoopagomycota</taxon>
        <taxon>Entomophthoromycotina</taxon>
        <taxon>Basidiobolomycetes</taxon>
        <taxon>Basidiobolales</taxon>
        <taxon>Basidiobolaceae</taxon>
        <taxon>Basidiobolus</taxon>
    </lineage>
</organism>
<reference evidence="1 2" key="1">
    <citation type="submission" date="2016-07" db="EMBL/GenBank/DDBJ databases">
        <title>Pervasive Adenine N6-methylation of Active Genes in Fungi.</title>
        <authorList>
            <consortium name="DOE Joint Genome Institute"/>
            <person name="Mondo S.J."/>
            <person name="Dannebaum R.O."/>
            <person name="Kuo R.C."/>
            <person name="Labutti K."/>
            <person name="Haridas S."/>
            <person name="Kuo A."/>
            <person name="Salamov A."/>
            <person name="Ahrendt S.R."/>
            <person name="Lipzen A."/>
            <person name="Sullivan W."/>
            <person name="Andreopoulos W.B."/>
            <person name="Clum A."/>
            <person name="Lindquist E."/>
            <person name="Daum C."/>
            <person name="Ramamoorthy G.K."/>
            <person name="Gryganskyi A."/>
            <person name="Culley D."/>
            <person name="Magnuson J.K."/>
            <person name="James T.Y."/>
            <person name="O'Malley M.A."/>
            <person name="Stajich J.E."/>
            <person name="Spatafora J.W."/>
            <person name="Visel A."/>
            <person name="Grigoriev I.V."/>
        </authorList>
    </citation>
    <scope>NUCLEOTIDE SEQUENCE [LARGE SCALE GENOMIC DNA]</scope>
    <source>
        <strain evidence="1 2">CBS 931.73</strain>
    </source>
</reference>
<dbReference type="InParanoid" id="A0A1Y1XY70"/>
<name>A0A1Y1XY70_9FUNG</name>
<gene>
    <name evidence="1" type="ORF">K493DRAFT_229915</name>
</gene>
<sequence length="273" mass="31079">MGLPQFPNGRCSLLLESPVNFTIVTGASKNHWCPLQAFLLTLNKTLKSLPEKIKPEIVVYDLGLSSAQRQELNQLRVEEGLFDELATFNYTKYPSFWNLKVNRGEYAWKAGIIHEVSKTHPGIILWMDSGDRVLPNFLANIVHFIKRNGFYSPTSSGDVRKWTHPGLFQYFHDDMEKYAEEPNCNGAFIGLDSDNRQVRESILEPFMSCALDKDCIAPEGSSRINHRQDQAVLTYLVLKNKFRCTDEGLAGLMIHKDGDCKSQIEDHRRQLGS</sequence>
<proteinExistence type="predicted"/>
<dbReference type="PANTHER" id="PTHR31389">
    <property type="entry name" value="LD39211P"/>
    <property type="match status" value="1"/>
</dbReference>
<dbReference type="PANTHER" id="PTHR31389:SF4">
    <property type="entry name" value="LD39211P"/>
    <property type="match status" value="1"/>
</dbReference>
<dbReference type="OrthoDB" id="5954868at2759"/>
<accession>A0A1Y1XY70</accession>
<evidence type="ECO:0000313" key="2">
    <source>
        <dbReference type="Proteomes" id="UP000193498"/>
    </source>
</evidence>
<protein>
    <submittedName>
        <fullName evidence="1">Uncharacterized protein</fullName>
    </submittedName>
</protein>
<evidence type="ECO:0000313" key="1">
    <source>
        <dbReference type="EMBL" id="ORX90698.1"/>
    </source>
</evidence>
<dbReference type="EMBL" id="MCFE01000366">
    <property type="protein sequence ID" value="ORX90698.1"/>
    <property type="molecule type" value="Genomic_DNA"/>
</dbReference>
<comment type="caution">
    <text evidence="1">The sequence shown here is derived from an EMBL/GenBank/DDBJ whole genome shotgun (WGS) entry which is preliminary data.</text>
</comment>